<dbReference type="EMBL" id="UINC01046428">
    <property type="protein sequence ID" value="SVB54437.1"/>
    <property type="molecule type" value="Genomic_DNA"/>
</dbReference>
<protein>
    <submittedName>
        <fullName evidence="1">Uncharacterized protein</fullName>
    </submittedName>
</protein>
<accession>A0A382EX77</accession>
<name>A0A382EX77_9ZZZZ</name>
<proteinExistence type="predicted"/>
<evidence type="ECO:0000313" key="1">
    <source>
        <dbReference type="EMBL" id="SVB54437.1"/>
    </source>
</evidence>
<dbReference type="AlphaFoldDB" id="A0A382EX77"/>
<organism evidence="1">
    <name type="scientific">marine metagenome</name>
    <dbReference type="NCBI Taxonomy" id="408172"/>
    <lineage>
        <taxon>unclassified sequences</taxon>
        <taxon>metagenomes</taxon>
        <taxon>ecological metagenomes</taxon>
    </lineage>
</organism>
<gene>
    <name evidence="1" type="ORF">METZ01_LOCUS207291</name>
</gene>
<reference evidence="1" key="1">
    <citation type="submission" date="2018-05" db="EMBL/GenBank/DDBJ databases">
        <authorList>
            <person name="Lanie J.A."/>
            <person name="Ng W.-L."/>
            <person name="Kazmierczak K.M."/>
            <person name="Andrzejewski T.M."/>
            <person name="Davidsen T.M."/>
            <person name="Wayne K.J."/>
            <person name="Tettelin H."/>
            <person name="Glass J.I."/>
            <person name="Rusch D."/>
            <person name="Podicherti R."/>
            <person name="Tsui H.-C.T."/>
            <person name="Winkler M.E."/>
        </authorList>
    </citation>
    <scope>NUCLEOTIDE SEQUENCE</scope>
</reference>
<sequence>MMSPSLDSSMRFHVRFMRIVTVCLVISASGFSGCLQEEASPSLPPEEPTPPDWTFVTGPDGLGIDVEPLPLSFEFSDVGEEGAEPSIGVTSSGCIFFIAFEKPMRSCDHGETWVDTSNPTQAFFTNDPYGWVDPITDRVFNIHMMGLWTTW</sequence>
<feature type="non-terminal residue" evidence="1">
    <location>
        <position position="151"/>
    </location>
</feature>